<name>A0ABT1H9Q4_9NOCA</name>
<sequence length="364" mass="37723">MSPTVVCSAPGRVNLLGEHTDYNGGFALPIALEQRTRVGLTPDDSTTIVIEADDHGTATVSTSPRPGDVTGWSAYVAGVVWALRENGIAVPGGHMTISSEVPVGAGLSSSAALECAAIGAFTAATETTLDKLAWARAAQRAENDYVGAPTGLLDQLASLHGLADHALLIDFESLDVEPVPFELDSAGIALVVLDSLSSHGHAGGEYAQRRASCERAAAALEVASLRAVTDVVSLSAITDPTDRRRARHVVTENQRVLDACTALRDRDYVRVGAKMTESHASMRDDFEITTSGIDLIVDSALRAGALGARMTGGGFGGCVIALVESTRATAMVDAVTEEVEAAGFPRPRAFVARAGAGAMVHPAP</sequence>
<dbReference type="Gene3D" id="3.30.70.890">
    <property type="entry name" value="GHMP kinase, C-terminal domain"/>
    <property type="match status" value="1"/>
</dbReference>
<feature type="domain" description="Galactokinase N-terminal" evidence="10">
    <location>
        <begin position="3"/>
        <end position="39"/>
    </location>
</feature>
<evidence type="ECO:0000256" key="2">
    <source>
        <dbReference type="ARBA" id="ARBA00022679"/>
    </source>
</evidence>
<comment type="caution">
    <text evidence="11">The sequence shown here is derived from an EMBL/GenBank/DDBJ whole genome shotgun (WGS) entry which is preliminary data.</text>
</comment>
<evidence type="ECO:0000259" key="10">
    <source>
        <dbReference type="Pfam" id="PF10509"/>
    </source>
</evidence>
<evidence type="ECO:0000259" key="8">
    <source>
        <dbReference type="Pfam" id="PF00288"/>
    </source>
</evidence>
<dbReference type="EMBL" id="JAMTCJ010000001">
    <property type="protein sequence ID" value="MCP2174470.1"/>
    <property type="molecule type" value="Genomic_DNA"/>
</dbReference>
<dbReference type="SUPFAM" id="SSF55060">
    <property type="entry name" value="GHMP Kinase, C-terminal domain"/>
    <property type="match status" value="1"/>
</dbReference>
<gene>
    <name evidence="11" type="ORF">LX13_000277</name>
</gene>
<dbReference type="NCBIfam" id="TIGR00131">
    <property type="entry name" value="gal_kin"/>
    <property type="match status" value="1"/>
</dbReference>
<dbReference type="Pfam" id="PF00288">
    <property type="entry name" value="GHMP_kinases_N"/>
    <property type="match status" value="1"/>
</dbReference>
<dbReference type="InterPro" id="IPR036554">
    <property type="entry name" value="GHMP_kinase_C_sf"/>
</dbReference>
<comment type="similarity">
    <text evidence="1">Belongs to the GHMP kinase family. GalK subfamily.</text>
</comment>
<dbReference type="RefSeq" id="WP_253659532.1">
    <property type="nucleotide sequence ID" value="NZ_BAAAJQ010000001.1"/>
</dbReference>
<keyword evidence="2" id="KW-0808">Transferase</keyword>
<evidence type="ECO:0000256" key="4">
    <source>
        <dbReference type="ARBA" id="ARBA00022777"/>
    </source>
</evidence>
<dbReference type="PIRSF" id="PIRSF000530">
    <property type="entry name" value="Galactokinase"/>
    <property type="match status" value="1"/>
</dbReference>
<proteinExistence type="inferred from homology"/>
<dbReference type="InterPro" id="IPR014721">
    <property type="entry name" value="Ribsml_uS5_D2-typ_fold_subgr"/>
</dbReference>
<dbReference type="PANTHER" id="PTHR10457:SF7">
    <property type="entry name" value="GALACTOKINASE-RELATED"/>
    <property type="match status" value="1"/>
</dbReference>
<dbReference type="PRINTS" id="PR00959">
    <property type="entry name" value="MEVGALKINASE"/>
</dbReference>
<dbReference type="Gene3D" id="3.30.230.10">
    <property type="match status" value="1"/>
</dbReference>
<dbReference type="InterPro" id="IPR006204">
    <property type="entry name" value="GHMP_kinase_N_dom"/>
</dbReference>
<accession>A0ABT1H9Q4</accession>
<keyword evidence="4" id="KW-0418">Kinase</keyword>
<feature type="domain" description="GHMP kinase C-terminal" evidence="9">
    <location>
        <begin position="262"/>
        <end position="339"/>
    </location>
</feature>
<dbReference type="InterPro" id="IPR019539">
    <property type="entry name" value="GalKase_N"/>
</dbReference>
<keyword evidence="5" id="KW-0067">ATP-binding</keyword>
<dbReference type="EC" id="2.7.1.6" evidence="7"/>
<dbReference type="PANTHER" id="PTHR10457">
    <property type="entry name" value="MEVALONATE KINASE/GALACTOKINASE"/>
    <property type="match status" value="1"/>
</dbReference>
<dbReference type="InterPro" id="IPR013750">
    <property type="entry name" value="GHMP_kinase_C_dom"/>
</dbReference>
<dbReference type="InterPro" id="IPR006206">
    <property type="entry name" value="Mevalonate/galactokinase"/>
</dbReference>
<dbReference type="InterPro" id="IPR000705">
    <property type="entry name" value="Galactokinase"/>
</dbReference>
<evidence type="ECO:0000313" key="11">
    <source>
        <dbReference type="EMBL" id="MCP2174470.1"/>
    </source>
</evidence>
<protein>
    <recommendedName>
        <fullName evidence="7">Galactokinase</fullName>
        <ecNumber evidence="7">2.7.1.6</ecNumber>
    </recommendedName>
</protein>
<keyword evidence="6" id="KW-0119">Carbohydrate metabolism</keyword>
<feature type="domain" description="GHMP kinase N-terminal" evidence="8">
    <location>
        <begin position="75"/>
        <end position="161"/>
    </location>
</feature>
<evidence type="ECO:0000256" key="6">
    <source>
        <dbReference type="ARBA" id="ARBA00023144"/>
    </source>
</evidence>
<evidence type="ECO:0000259" key="9">
    <source>
        <dbReference type="Pfam" id="PF08544"/>
    </source>
</evidence>
<organism evidence="11 12">
    <name type="scientific">Williamsia maris</name>
    <dbReference type="NCBI Taxonomy" id="72806"/>
    <lineage>
        <taxon>Bacteria</taxon>
        <taxon>Bacillati</taxon>
        <taxon>Actinomycetota</taxon>
        <taxon>Actinomycetes</taxon>
        <taxon>Mycobacteriales</taxon>
        <taxon>Nocardiaceae</taxon>
        <taxon>Williamsia</taxon>
    </lineage>
</organism>
<dbReference type="InterPro" id="IPR006203">
    <property type="entry name" value="GHMP_knse_ATP-bd_CS"/>
</dbReference>
<dbReference type="Pfam" id="PF10509">
    <property type="entry name" value="GalKase_gal_bdg"/>
    <property type="match status" value="1"/>
</dbReference>
<keyword evidence="12" id="KW-1185">Reference proteome</keyword>
<dbReference type="Proteomes" id="UP001206895">
    <property type="component" value="Unassembled WGS sequence"/>
</dbReference>
<dbReference type="SUPFAM" id="SSF54211">
    <property type="entry name" value="Ribosomal protein S5 domain 2-like"/>
    <property type="match status" value="1"/>
</dbReference>
<reference evidence="11 12" key="1">
    <citation type="submission" date="2022-06" db="EMBL/GenBank/DDBJ databases">
        <title>Genomic Encyclopedia of Archaeal and Bacterial Type Strains, Phase II (KMG-II): from individual species to whole genera.</title>
        <authorList>
            <person name="Goeker M."/>
        </authorList>
    </citation>
    <scope>NUCLEOTIDE SEQUENCE [LARGE SCALE GENOMIC DNA]</scope>
    <source>
        <strain evidence="11 12">DSM 44693</strain>
    </source>
</reference>
<evidence type="ECO:0000256" key="1">
    <source>
        <dbReference type="ARBA" id="ARBA00006566"/>
    </source>
</evidence>
<dbReference type="PROSITE" id="PS00627">
    <property type="entry name" value="GHMP_KINASES_ATP"/>
    <property type="match status" value="1"/>
</dbReference>
<evidence type="ECO:0000313" key="12">
    <source>
        <dbReference type="Proteomes" id="UP001206895"/>
    </source>
</evidence>
<dbReference type="Pfam" id="PF08544">
    <property type="entry name" value="GHMP_kinases_C"/>
    <property type="match status" value="1"/>
</dbReference>
<evidence type="ECO:0000256" key="3">
    <source>
        <dbReference type="ARBA" id="ARBA00022741"/>
    </source>
</evidence>
<evidence type="ECO:0000256" key="5">
    <source>
        <dbReference type="ARBA" id="ARBA00022840"/>
    </source>
</evidence>
<keyword evidence="6" id="KW-0299">Galactose metabolism</keyword>
<dbReference type="NCBIfam" id="NF001816">
    <property type="entry name" value="PRK00555.1"/>
    <property type="match status" value="1"/>
</dbReference>
<evidence type="ECO:0000256" key="7">
    <source>
        <dbReference type="NCBIfam" id="TIGR00131"/>
    </source>
</evidence>
<dbReference type="PRINTS" id="PR00473">
    <property type="entry name" value="GALCTOKINASE"/>
</dbReference>
<dbReference type="InterPro" id="IPR020568">
    <property type="entry name" value="Ribosomal_Su5_D2-typ_SF"/>
</dbReference>
<keyword evidence="3" id="KW-0547">Nucleotide-binding</keyword>